<dbReference type="InterPro" id="IPR050547">
    <property type="entry name" value="DEAD_box_RNA_helicases"/>
</dbReference>
<keyword evidence="4" id="KW-0347">Helicase</keyword>
<dbReference type="SUPFAM" id="SSF52540">
    <property type="entry name" value="P-loop containing nucleoside triphosphate hydrolases"/>
    <property type="match status" value="1"/>
</dbReference>
<dbReference type="SMART" id="SM00490">
    <property type="entry name" value="HELICc"/>
    <property type="match status" value="1"/>
</dbReference>
<dbReference type="InterPro" id="IPR011545">
    <property type="entry name" value="DEAD/DEAH_box_helicase_dom"/>
</dbReference>
<evidence type="ECO:0000259" key="7">
    <source>
        <dbReference type="PROSITE" id="PS51192"/>
    </source>
</evidence>
<name>A0AAW1QK57_9CHLO</name>
<dbReference type="PROSITE" id="PS51195">
    <property type="entry name" value="Q_MOTIF"/>
    <property type="match status" value="1"/>
</dbReference>
<dbReference type="Gene3D" id="3.40.50.300">
    <property type="entry name" value="P-loop containing nucleotide triphosphate hydrolases"/>
    <property type="match status" value="2"/>
</dbReference>
<keyword evidence="2" id="KW-0547">Nucleotide-binding</keyword>
<dbReference type="PANTHER" id="PTHR47963">
    <property type="entry name" value="DEAD-BOX ATP-DEPENDENT RNA HELICASE 47, MITOCHONDRIAL"/>
    <property type="match status" value="1"/>
</dbReference>
<dbReference type="InterPro" id="IPR001650">
    <property type="entry name" value="Helicase_C-like"/>
</dbReference>
<reference evidence="10 11" key="1">
    <citation type="journal article" date="2024" name="Nat. Commun.">
        <title>Phylogenomics reveals the evolutionary origins of lichenization in chlorophyte algae.</title>
        <authorList>
            <person name="Puginier C."/>
            <person name="Libourel C."/>
            <person name="Otte J."/>
            <person name="Skaloud P."/>
            <person name="Haon M."/>
            <person name="Grisel S."/>
            <person name="Petersen M."/>
            <person name="Berrin J.G."/>
            <person name="Delaux P.M."/>
            <person name="Dal Grande F."/>
            <person name="Keller J."/>
        </authorList>
    </citation>
    <scope>NUCLEOTIDE SEQUENCE [LARGE SCALE GENOMIC DNA]</scope>
    <source>
        <strain evidence="10 11">SAG 2145</strain>
    </source>
</reference>
<dbReference type="InterPro" id="IPR014014">
    <property type="entry name" value="RNA_helicase_DEAD_Q_motif"/>
</dbReference>
<evidence type="ECO:0000313" key="10">
    <source>
        <dbReference type="EMBL" id="KAK9821843.1"/>
    </source>
</evidence>
<feature type="domain" description="DEAD-box RNA helicase Q" evidence="9">
    <location>
        <begin position="127"/>
        <end position="155"/>
    </location>
</feature>
<evidence type="ECO:0000256" key="5">
    <source>
        <dbReference type="ARBA" id="ARBA00022840"/>
    </source>
</evidence>
<evidence type="ECO:0000256" key="2">
    <source>
        <dbReference type="ARBA" id="ARBA00022741"/>
    </source>
</evidence>
<dbReference type="Pfam" id="PF00270">
    <property type="entry name" value="DEAD"/>
    <property type="match status" value="1"/>
</dbReference>
<dbReference type="Proteomes" id="UP001438707">
    <property type="component" value="Unassembled WGS sequence"/>
</dbReference>
<dbReference type="GO" id="GO:0016787">
    <property type="term" value="F:hydrolase activity"/>
    <property type="evidence" value="ECO:0007669"/>
    <property type="project" value="UniProtKB-KW"/>
</dbReference>
<dbReference type="SMART" id="SM00487">
    <property type="entry name" value="DEXDc"/>
    <property type="match status" value="1"/>
</dbReference>
<evidence type="ECO:0000256" key="1">
    <source>
        <dbReference type="ARBA" id="ARBA00012552"/>
    </source>
</evidence>
<proteinExistence type="predicted"/>
<organism evidence="10 11">
    <name type="scientific">Apatococcus lobatus</name>
    <dbReference type="NCBI Taxonomy" id="904363"/>
    <lineage>
        <taxon>Eukaryota</taxon>
        <taxon>Viridiplantae</taxon>
        <taxon>Chlorophyta</taxon>
        <taxon>core chlorophytes</taxon>
        <taxon>Trebouxiophyceae</taxon>
        <taxon>Chlorellales</taxon>
        <taxon>Chlorellaceae</taxon>
        <taxon>Apatococcus</taxon>
    </lineage>
</organism>
<comment type="caution">
    <text evidence="10">The sequence shown here is derived from an EMBL/GenBank/DDBJ whole genome shotgun (WGS) entry which is preliminary data.</text>
</comment>
<evidence type="ECO:0000259" key="8">
    <source>
        <dbReference type="PROSITE" id="PS51194"/>
    </source>
</evidence>
<dbReference type="CDD" id="cd18787">
    <property type="entry name" value="SF2_C_DEAD"/>
    <property type="match status" value="1"/>
</dbReference>
<keyword evidence="11" id="KW-1185">Reference proteome</keyword>
<dbReference type="PROSITE" id="PS51194">
    <property type="entry name" value="HELICASE_CTER"/>
    <property type="match status" value="1"/>
</dbReference>
<sequence>MLTASQGLPGPLLTPVKFQSKQPAVVRVCATSWGSSLSAASSLRIYRAFSRTRPQLRINNSSVRYKGPRRHLVSCQAASESQPESSEQDANQLVTQLNSALAQEDYARAGQLRDKLKAVQGSSDSLADWREYGCPDWLADRAEKLGFRFPTEIQRRAAAPIAGGQDVIVQSQTGSGKTLSFVMPLLARLQYPPALYPEDLKAPQAVIVAPTRELGVQIVMLIYKLLGGTTSARQPGDPANMFQYTGPRGIKVRGVLDKEEVLFAKNDSYLFGVHVVVGLPGTLAELISEPNAYALFRDLRIIAVDEADACFQDSGEAMGLVLDQAMGNGLKPPVVLLGATLAAGLAADASNRGWMIQPNTVNVGSAGQVPMATRHTYIVTEDSQKLLALSRHIRHHLRQKGEDVAPSRALVFASSEEAAEAAAAPLRNVLWNQHKIAVLLPHGEEPIKALTSFRDHAASLLLATPAASRGLDLPEIAYIYNLDLPASAVDYVHRAGRAGRIGSFSPGTVVTVVSPDQVPALRQMAASLKLKLEEEPLESLQPVMNTADDQRTALEDLFNLQ</sequence>
<dbReference type="PANTHER" id="PTHR47963:SF8">
    <property type="entry name" value="ATP-DEPENDENT RNA HELICASE DEAD"/>
    <property type="match status" value="1"/>
</dbReference>
<keyword evidence="3" id="KW-0378">Hydrolase</keyword>
<feature type="short sequence motif" description="Q motif" evidence="6">
    <location>
        <begin position="127"/>
        <end position="155"/>
    </location>
</feature>
<evidence type="ECO:0000256" key="3">
    <source>
        <dbReference type="ARBA" id="ARBA00022801"/>
    </source>
</evidence>
<dbReference type="Pfam" id="PF00271">
    <property type="entry name" value="Helicase_C"/>
    <property type="match status" value="1"/>
</dbReference>
<accession>A0AAW1QK57</accession>
<evidence type="ECO:0000256" key="4">
    <source>
        <dbReference type="ARBA" id="ARBA00022806"/>
    </source>
</evidence>
<dbReference type="PROSITE" id="PS51192">
    <property type="entry name" value="HELICASE_ATP_BIND_1"/>
    <property type="match status" value="1"/>
</dbReference>
<gene>
    <name evidence="10" type="ORF">WJX74_003313</name>
</gene>
<keyword evidence="5" id="KW-0067">ATP-binding</keyword>
<dbReference type="EC" id="3.6.4.13" evidence="1"/>
<dbReference type="AlphaFoldDB" id="A0AAW1QK57"/>
<evidence type="ECO:0000259" key="9">
    <source>
        <dbReference type="PROSITE" id="PS51195"/>
    </source>
</evidence>
<protein>
    <recommendedName>
        <fullName evidence="1">RNA helicase</fullName>
        <ecNumber evidence="1">3.6.4.13</ecNumber>
    </recommendedName>
</protein>
<dbReference type="InterPro" id="IPR027417">
    <property type="entry name" value="P-loop_NTPase"/>
</dbReference>
<feature type="domain" description="Helicase C-terminal" evidence="8">
    <location>
        <begin position="396"/>
        <end position="543"/>
    </location>
</feature>
<evidence type="ECO:0000313" key="11">
    <source>
        <dbReference type="Proteomes" id="UP001438707"/>
    </source>
</evidence>
<dbReference type="EMBL" id="JALJOS010000035">
    <property type="protein sequence ID" value="KAK9821843.1"/>
    <property type="molecule type" value="Genomic_DNA"/>
</dbReference>
<dbReference type="GO" id="GO:0003723">
    <property type="term" value="F:RNA binding"/>
    <property type="evidence" value="ECO:0007669"/>
    <property type="project" value="TreeGrafter"/>
</dbReference>
<dbReference type="GO" id="GO:0003724">
    <property type="term" value="F:RNA helicase activity"/>
    <property type="evidence" value="ECO:0007669"/>
    <property type="project" value="UniProtKB-EC"/>
</dbReference>
<evidence type="ECO:0000256" key="6">
    <source>
        <dbReference type="PROSITE-ProRule" id="PRU00552"/>
    </source>
</evidence>
<dbReference type="InterPro" id="IPR014001">
    <property type="entry name" value="Helicase_ATP-bd"/>
</dbReference>
<dbReference type="GO" id="GO:0005524">
    <property type="term" value="F:ATP binding"/>
    <property type="evidence" value="ECO:0007669"/>
    <property type="project" value="UniProtKB-KW"/>
</dbReference>
<feature type="domain" description="Helicase ATP-binding" evidence="7">
    <location>
        <begin position="158"/>
        <end position="359"/>
    </location>
</feature>